<dbReference type="PANTHER" id="PTHR39181:SF1">
    <property type="entry name" value="TYROSINE-PROTEIN PHOSPHATASE YWQE"/>
    <property type="match status" value="1"/>
</dbReference>
<proteinExistence type="inferred from homology"/>
<reference evidence="5 6" key="1">
    <citation type="journal article" date="2011" name="Int. J. Syst. Evol. Microbiol.">
        <title>Zhongshania antarctica gen. nov., sp. nov. and Zhongshania guokunii sp. nov., gammaproteobacteria respectively isolated from coastal attached (fast) ice and surface seawater of the Antarctic.</title>
        <authorList>
            <person name="Li H.J."/>
            <person name="Zhang X.Y."/>
            <person name="Chen C.X."/>
            <person name="Zhang Y.J."/>
            <person name="Gao Z.M."/>
            <person name="Yu Y."/>
            <person name="Chen X.L."/>
            <person name="Chen B."/>
            <person name="Zhang Y.Z."/>
        </authorList>
    </citation>
    <scope>NUCLEOTIDE SEQUENCE [LARGE SCALE GENOMIC DNA]</scope>
    <source>
        <strain evidence="5 6">R06B22</strain>
    </source>
</reference>
<dbReference type="Pfam" id="PF19567">
    <property type="entry name" value="CpsB_CapC"/>
    <property type="match status" value="1"/>
</dbReference>
<dbReference type="Gene3D" id="3.20.20.140">
    <property type="entry name" value="Metal-dependent hydrolases"/>
    <property type="match status" value="1"/>
</dbReference>
<evidence type="ECO:0000256" key="2">
    <source>
        <dbReference type="ARBA" id="ARBA00013064"/>
    </source>
</evidence>
<dbReference type="PANTHER" id="PTHR39181">
    <property type="entry name" value="TYROSINE-PROTEIN PHOSPHATASE YWQE"/>
    <property type="match status" value="1"/>
</dbReference>
<keyword evidence="3" id="KW-0378">Hydrolase</keyword>
<dbReference type="SUPFAM" id="SSF89550">
    <property type="entry name" value="PHP domain-like"/>
    <property type="match status" value="1"/>
</dbReference>
<evidence type="ECO:0000313" key="6">
    <source>
        <dbReference type="Proteomes" id="UP001557484"/>
    </source>
</evidence>
<evidence type="ECO:0000256" key="1">
    <source>
        <dbReference type="ARBA" id="ARBA00005750"/>
    </source>
</evidence>
<dbReference type="EC" id="3.1.3.48" evidence="2"/>
<comment type="similarity">
    <text evidence="1">Belongs to the metallo-dependent hydrolases superfamily. CpsB/CapC family.</text>
</comment>
<evidence type="ECO:0000256" key="3">
    <source>
        <dbReference type="ARBA" id="ARBA00022801"/>
    </source>
</evidence>
<evidence type="ECO:0000256" key="4">
    <source>
        <dbReference type="ARBA" id="ARBA00051722"/>
    </source>
</evidence>
<dbReference type="EMBL" id="JBFRYB010000001">
    <property type="protein sequence ID" value="MEX1663923.1"/>
    <property type="molecule type" value="Genomic_DNA"/>
</dbReference>
<dbReference type="Proteomes" id="UP001557484">
    <property type="component" value="Unassembled WGS sequence"/>
</dbReference>
<sequence length="244" mass="26805">MIDIHCHILPGIDDGAQTLQDSVALAKAAVDNGITHAVCTPHIHFGRYDNTREIISQACTTLRNTLSDHNINLAISAAAEVRFDVEILSAIERDELPFLGEWYGDKILLLEFPHGEFPIGAAKLTRWLLDNEIRPMIAHPERNKGLLERPEKLSPLLEQGCLLQITAASVIGDFGPKAEKMALSLIAEGVATVVATDAHHIKRRPPLLQQAYDIVSKHQGNAIAQKLMVDTPWAIARSHFPGSD</sequence>
<organism evidence="5 6">
    <name type="scientific">Zhongshania arctica</name>
    <dbReference type="NCBI Taxonomy" id="3238302"/>
    <lineage>
        <taxon>Bacteria</taxon>
        <taxon>Pseudomonadati</taxon>
        <taxon>Pseudomonadota</taxon>
        <taxon>Gammaproteobacteria</taxon>
        <taxon>Cellvibrionales</taxon>
        <taxon>Spongiibacteraceae</taxon>
        <taxon>Zhongshania</taxon>
    </lineage>
</organism>
<keyword evidence="6" id="KW-1185">Reference proteome</keyword>
<name>A0ABV3TQQ6_9GAMM</name>
<gene>
    <name evidence="5" type="ORF">AB4875_00415</name>
</gene>
<dbReference type="PIRSF" id="PIRSF016557">
    <property type="entry name" value="Caps_synth_CpsB"/>
    <property type="match status" value="1"/>
</dbReference>
<dbReference type="RefSeq" id="WP_368374052.1">
    <property type="nucleotide sequence ID" value="NZ_JBFRYB010000001.1"/>
</dbReference>
<accession>A0ABV3TQQ6</accession>
<evidence type="ECO:0000313" key="5">
    <source>
        <dbReference type="EMBL" id="MEX1663923.1"/>
    </source>
</evidence>
<comment type="catalytic activity">
    <reaction evidence="4">
        <text>O-phospho-L-tyrosyl-[protein] + H2O = L-tyrosyl-[protein] + phosphate</text>
        <dbReference type="Rhea" id="RHEA:10684"/>
        <dbReference type="Rhea" id="RHEA-COMP:10136"/>
        <dbReference type="Rhea" id="RHEA-COMP:20101"/>
        <dbReference type="ChEBI" id="CHEBI:15377"/>
        <dbReference type="ChEBI" id="CHEBI:43474"/>
        <dbReference type="ChEBI" id="CHEBI:46858"/>
        <dbReference type="ChEBI" id="CHEBI:61978"/>
        <dbReference type="EC" id="3.1.3.48"/>
    </reaction>
</comment>
<dbReference type="InterPro" id="IPR016667">
    <property type="entry name" value="Caps_polysacc_synth_CpsB/CapC"/>
</dbReference>
<comment type="caution">
    <text evidence="5">The sequence shown here is derived from an EMBL/GenBank/DDBJ whole genome shotgun (WGS) entry which is preliminary data.</text>
</comment>
<protein>
    <recommendedName>
        <fullName evidence="2">protein-tyrosine-phosphatase</fullName>
        <ecNumber evidence="2">3.1.3.48</ecNumber>
    </recommendedName>
</protein>
<dbReference type="InterPro" id="IPR016195">
    <property type="entry name" value="Pol/histidinol_Pase-like"/>
</dbReference>